<dbReference type="Gene3D" id="1.10.30.10">
    <property type="entry name" value="High mobility group box domain"/>
    <property type="match status" value="1"/>
</dbReference>
<keyword evidence="1" id="KW-0539">Nucleus</keyword>
<dbReference type="PROSITE" id="PS50118">
    <property type="entry name" value="HMG_BOX_2"/>
    <property type="match status" value="1"/>
</dbReference>
<dbReference type="InterPro" id="IPR036910">
    <property type="entry name" value="HMG_box_dom_sf"/>
</dbReference>
<keyword evidence="1" id="KW-0238">DNA-binding</keyword>
<dbReference type="Pfam" id="PF00505">
    <property type="entry name" value="HMG_box"/>
    <property type="match status" value="1"/>
</dbReference>
<dbReference type="CDD" id="cd01389">
    <property type="entry name" value="HMG-box_ROX1-like"/>
    <property type="match status" value="1"/>
</dbReference>
<keyword evidence="5" id="KW-1185">Reference proteome</keyword>
<dbReference type="SUPFAM" id="SSF47095">
    <property type="entry name" value="HMG-box"/>
    <property type="match status" value="1"/>
</dbReference>
<dbReference type="InterPro" id="IPR009071">
    <property type="entry name" value="HMG_box_dom"/>
</dbReference>
<accession>A0A9W7XHZ9</accession>
<reference evidence="4" key="1">
    <citation type="submission" date="2022-07" db="EMBL/GenBank/DDBJ databases">
        <title>Phylogenomic reconstructions and comparative analyses of Kickxellomycotina fungi.</title>
        <authorList>
            <person name="Reynolds N.K."/>
            <person name="Stajich J.E."/>
            <person name="Barry K."/>
            <person name="Grigoriev I.V."/>
            <person name="Crous P."/>
            <person name="Smith M.E."/>
        </authorList>
    </citation>
    <scope>NUCLEOTIDE SEQUENCE</scope>
    <source>
        <strain evidence="4">NBRC 105413</strain>
    </source>
</reference>
<dbReference type="GO" id="GO:0005634">
    <property type="term" value="C:nucleus"/>
    <property type="evidence" value="ECO:0007669"/>
    <property type="project" value="UniProtKB-UniRule"/>
</dbReference>
<feature type="region of interest" description="Disordered" evidence="2">
    <location>
        <begin position="547"/>
        <end position="581"/>
    </location>
</feature>
<dbReference type="AlphaFoldDB" id="A0A9W7XHZ9"/>
<feature type="compositionally biased region" description="Polar residues" evidence="2">
    <location>
        <begin position="444"/>
        <end position="455"/>
    </location>
</feature>
<feature type="region of interest" description="Disordered" evidence="2">
    <location>
        <begin position="234"/>
        <end position="279"/>
    </location>
</feature>
<dbReference type="EMBL" id="JANBOH010000236">
    <property type="protein sequence ID" value="KAJ1643625.1"/>
    <property type="molecule type" value="Genomic_DNA"/>
</dbReference>
<evidence type="ECO:0000313" key="4">
    <source>
        <dbReference type="EMBL" id="KAJ1643625.1"/>
    </source>
</evidence>
<dbReference type="GO" id="GO:0003677">
    <property type="term" value="F:DNA binding"/>
    <property type="evidence" value="ECO:0007669"/>
    <property type="project" value="UniProtKB-UniRule"/>
</dbReference>
<protein>
    <recommendedName>
        <fullName evidence="3">HMG box domain-containing protein</fullName>
    </recommendedName>
</protein>
<proteinExistence type="predicted"/>
<evidence type="ECO:0000256" key="1">
    <source>
        <dbReference type="PROSITE-ProRule" id="PRU00267"/>
    </source>
</evidence>
<feature type="compositionally biased region" description="Low complexity" evidence="2">
    <location>
        <begin position="547"/>
        <end position="575"/>
    </location>
</feature>
<feature type="compositionally biased region" description="Low complexity" evidence="2">
    <location>
        <begin position="252"/>
        <end position="267"/>
    </location>
</feature>
<name>A0A9W7XHZ9_9FUNG</name>
<dbReference type="Proteomes" id="UP001145021">
    <property type="component" value="Unassembled WGS sequence"/>
</dbReference>
<comment type="caution">
    <text evidence="4">The sequence shown here is derived from an EMBL/GenBank/DDBJ whole genome shotgun (WGS) entry which is preliminary data.</text>
</comment>
<feature type="region of interest" description="Disordered" evidence="2">
    <location>
        <begin position="428"/>
        <end position="455"/>
    </location>
</feature>
<feature type="domain" description="HMG box" evidence="3">
    <location>
        <begin position="169"/>
        <end position="237"/>
    </location>
</feature>
<evidence type="ECO:0000256" key="2">
    <source>
        <dbReference type="SAM" id="MobiDB-lite"/>
    </source>
</evidence>
<feature type="DNA-binding region" description="HMG box" evidence="1">
    <location>
        <begin position="169"/>
        <end position="237"/>
    </location>
</feature>
<evidence type="ECO:0000313" key="5">
    <source>
        <dbReference type="Proteomes" id="UP001145021"/>
    </source>
</evidence>
<dbReference type="SMART" id="SM00398">
    <property type="entry name" value="HMG"/>
    <property type="match status" value="1"/>
</dbReference>
<evidence type="ECO:0000259" key="3">
    <source>
        <dbReference type="PROSITE" id="PS50118"/>
    </source>
</evidence>
<organism evidence="4 5">
    <name type="scientific">Coemansia asiatica</name>
    <dbReference type="NCBI Taxonomy" id="1052880"/>
    <lineage>
        <taxon>Eukaryota</taxon>
        <taxon>Fungi</taxon>
        <taxon>Fungi incertae sedis</taxon>
        <taxon>Zoopagomycota</taxon>
        <taxon>Kickxellomycotina</taxon>
        <taxon>Kickxellomycetes</taxon>
        <taxon>Kickxellales</taxon>
        <taxon>Kickxellaceae</taxon>
        <taxon>Coemansia</taxon>
    </lineage>
</organism>
<sequence length="581" mass="62561">MAAVPFNHNIFPYATDQNAEQHEQHPAMLTGRSGSPQASSLLSAVLASQTASLSASPQMRVPSVAPINASPAPSTTSNLTTAPSSEIFYSSTVTHHADCAVYSIDQNEAKVMEQKVRQFYAADGASFIEHVPGHCLVFIPNSTNVDYVLHELRKIRQPRRRNRPPKDKSNKPTNAFIKYRNHKIVELKRLHPEISQTEISRMAGECWRTEPEELKEAFRRKYQEEKRVYDMNKAKSAAATESEVGSDGEALSDTMSSSSMSVPGRSSVAPHAETQGGSSINGLGLGFGLDGNPIGFNAGRRRSHTLPPGGFTRSGAKRRISQELRKHLASKKSNAYMAAASAVNNGSMGAGAFTGSIQVYPGQGHYQQQQQQQQLPPSYEFTFTAPQMMDNNSTSSSTIGGASPYMSGNNMGSPMLIPLNPNFPLADFTTQADPSSSSASMHSQYQGQHHQHTRSLTSISASLPLDTSSAFTSADAGFSSLVSNPVTIAKTLSDSTIDSSLPMIDTSNINVFANDSMSINAFSAGYLSTDPSPWPITSAYSIIPEPTSSSSTATSATATFNQQQQQHAVQSYPSQSQHSHL</sequence>
<gene>
    <name evidence="4" type="ORF">LPJ64_004621</name>
</gene>